<dbReference type="HAMAP" id="MF_00955">
    <property type="entry name" value="GDP_Man_dehydratase"/>
    <property type="match status" value="1"/>
</dbReference>
<evidence type="ECO:0000313" key="8">
    <source>
        <dbReference type="Proteomes" id="UP001595536"/>
    </source>
</evidence>
<dbReference type="InterPro" id="IPR016040">
    <property type="entry name" value="NAD(P)-bd_dom"/>
</dbReference>
<comment type="similarity">
    <text evidence="2 5">Belongs to the NAD(P)-dependent epimerase/dehydratase family. GDP-mannose 4,6-dehydratase subfamily.</text>
</comment>
<dbReference type="SUPFAM" id="SSF51735">
    <property type="entry name" value="NAD(P)-binding Rossmann-fold domains"/>
    <property type="match status" value="1"/>
</dbReference>
<dbReference type="Proteomes" id="UP001595536">
    <property type="component" value="Unassembled WGS sequence"/>
</dbReference>
<dbReference type="GO" id="GO:0008446">
    <property type="term" value="F:GDP-mannose 4,6-dehydratase activity"/>
    <property type="evidence" value="ECO:0007669"/>
    <property type="project" value="UniProtKB-EC"/>
</dbReference>
<sequence>MTRRALITGITGQDGGYLAQFLLEKNYEVYGVCRRNSAGAAATARLQWLGVLDRVRLVEADMLDQASLIRALEEVMPHEVYNLAAQSHVMTSFRQPLLTGSVTAMGAVNLLEAVRLVCPRARYYQASSSEMFGRSGAPAQNELTPFRPCSPYGAAKLYAHWMTVAYRDSYGLHACCGVLFNHESPLRGEGFVTRRISRGVAAIRAGHADELRLGDLDARRDWGHARDYVEAMWMMLQLPEPVDLVIATGVSMSVRELCAIAFAHAGLDWERHVRRDPALERPLEIRELRGDASLARRLLGWAPRRSAADTIREMVDADLARAGAPGEAAA</sequence>
<dbReference type="PANTHER" id="PTHR43715">
    <property type="entry name" value="GDP-MANNOSE 4,6-DEHYDRATASE"/>
    <property type="match status" value="1"/>
</dbReference>
<dbReference type="Gene3D" id="3.90.25.10">
    <property type="entry name" value="UDP-galactose 4-epimerase, domain 1"/>
    <property type="match status" value="1"/>
</dbReference>
<proteinExistence type="inferred from homology"/>
<dbReference type="RefSeq" id="WP_376830630.1">
    <property type="nucleotide sequence ID" value="NZ_JBHLWR010000006.1"/>
</dbReference>
<reference evidence="8" key="1">
    <citation type="journal article" date="2019" name="Int. J. Syst. Evol. Microbiol.">
        <title>The Global Catalogue of Microorganisms (GCM) 10K type strain sequencing project: providing services to taxonomists for standard genome sequencing and annotation.</title>
        <authorList>
            <consortium name="The Broad Institute Genomics Platform"/>
            <consortium name="The Broad Institute Genome Sequencing Center for Infectious Disease"/>
            <person name="Wu L."/>
            <person name="Ma J."/>
        </authorList>
    </citation>
    <scope>NUCLEOTIDE SEQUENCE [LARGE SCALE GENOMIC DNA]</scope>
    <source>
        <strain evidence="8">CCM 7941</strain>
    </source>
</reference>
<gene>
    <name evidence="5" type="primary">gmd</name>
    <name evidence="7" type="ORF">ACFOEX_09745</name>
</gene>
<dbReference type="CDD" id="cd05260">
    <property type="entry name" value="GDP_MD_SDR_e"/>
    <property type="match status" value="1"/>
</dbReference>
<evidence type="ECO:0000259" key="6">
    <source>
        <dbReference type="Pfam" id="PF16363"/>
    </source>
</evidence>
<comment type="caution">
    <text evidence="5">Lacks conserved residue(s) required for the propagation of feature annotation.</text>
</comment>
<dbReference type="InterPro" id="IPR036291">
    <property type="entry name" value="NAD(P)-bd_dom_sf"/>
</dbReference>
<dbReference type="Pfam" id="PF16363">
    <property type="entry name" value="GDP_Man_Dehyd"/>
    <property type="match status" value="1"/>
</dbReference>
<comment type="function">
    <text evidence="5">Catalyzes the conversion of GDP-D-mannose to GDP-4-dehydro-6-deoxy-D-mannose.</text>
</comment>
<evidence type="ECO:0000256" key="2">
    <source>
        <dbReference type="ARBA" id="ARBA00009263"/>
    </source>
</evidence>
<dbReference type="PANTHER" id="PTHR43715:SF1">
    <property type="entry name" value="GDP-MANNOSE 4,6 DEHYDRATASE"/>
    <property type="match status" value="1"/>
</dbReference>
<dbReference type="EC" id="4.2.1.47" evidence="3 5"/>
<organism evidence="7 8">
    <name type="scientific">Camelimonas abortus</name>
    <dbReference type="NCBI Taxonomy" id="1017184"/>
    <lineage>
        <taxon>Bacteria</taxon>
        <taxon>Pseudomonadati</taxon>
        <taxon>Pseudomonadota</taxon>
        <taxon>Alphaproteobacteria</taxon>
        <taxon>Hyphomicrobiales</taxon>
        <taxon>Chelatococcaceae</taxon>
        <taxon>Camelimonas</taxon>
    </lineage>
</organism>
<dbReference type="EMBL" id="JBHRUV010000046">
    <property type="protein sequence ID" value="MFC3266633.1"/>
    <property type="molecule type" value="Genomic_DNA"/>
</dbReference>
<evidence type="ECO:0000313" key="7">
    <source>
        <dbReference type="EMBL" id="MFC3266633.1"/>
    </source>
</evidence>
<comment type="caution">
    <text evidence="7">The sequence shown here is derived from an EMBL/GenBank/DDBJ whole genome shotgun (WGS) entry which is preliminary data.</text>
</comment>
<comment type="catalytic activity">
    <reaction evidence="5">
        <text>GDP-alpha-D-mannose = GDP-4-dehydro-alpha-D-rhamnose + H2O</text>
        <dbReference type="Rhea" id="RHEA:23820"/>
        <dbReference type="ChEBI" id="CHEBI:15377"/>
        <dbReference type="ChEBI" id="CHEBI:57527"/>
        <dbReference type="ChEBI" id="CHEBI:57964"/>
        <dbReference type="EC" id="4.2.1.47"/>
    </reaction>
</comment>
<comment type="cofactor">
    <cofactor evidence="1 5">
        <name>NADP(+)</name>
        <dbReference type="ChEBI" id="CHEBI:58349"/>
    </cofactor>
</comment>
<accession>A0ABV7LFX5</accession>
<keyword evidence="8" id="KW-1185">Reference proteome</keyword>
<evidence type="ECO:0000256" key="5">
    <source>
        <dbReference type="HAMAP-Rule" id="MF_00955"/>
    </source>
</evidence>
<keyword evidence="5" id="KW-0521">NADP</keyword>
<keyword evidence="4 5" id="KW-0456">Lyase</keyword>
<protein>
    <recommendedName>
        <fullName evidence="3 5">GDP-mannose 4,6-dehydratase</fullName>
        <ecNumber evidence="3 5">4.2.1.47</ecNumber>
    </recommendedName>
    <alternativeName>
        <fullName evidence="5">GDP-D-mannose dehydratase</fullName>
    </alternativeName>
</protein>
<name>A0ABV7LFX5_9HYPH</name>
<evidence type="ECO:0000256" key="3">
    <source>
        <dbReference type="ARBA" id="ARBA00011989"/>
    </source>
</evidence>
<evidence type="ECO:0000256" key="1">
    <source>
        <dbReference type="ARBA" id="ARBA00001937"/>
    </source>
</evidence>
<feature type="domain" description="NAD(P)-binding" evidence="6">
    <location>
        <begin position="6"/>
        <end position="314"/>
    </location>
</feature>
<evidence type="ECO:0000256" key="4">
    <source>
        <dbReference type="ARBA" id="ARBA00023239"/>
    </source>
</evidence>
<dbReference type="Gene3D" id="3.40.50.720">
    <property type="entry name" value="NAD(P)-binding Rossmann-like Domain"/>
    <property type="match status" value="1"/>
</dbReference>
<feature type="binding site" evidence="5">
    <location>
        <position position="123"/>
    </location>
    <ligand>
        <name>NADP(+)</name>
        <dbReference type="ChEBI" id="CHEBI:58349"/>
    </ligand>
</feature>
<dbReference type="InterPro" id="IPR006368">
    <property type="entry name" value="GDP_Man_deHydtase"/>
</dbReference>